<evidence type="ECO:0000313" key="2">
    <source>
        <dbReference type="Proteomes" id="UP001142372"/>
    </source>
</evidence>
<proteinExistence type="predicted"/>
<protein>
    <submittedName>
        <fullName evidence="1">Uncharacterized protein</fullName>
    </submittedName>
</protein>
<reference evidence="1" key="1">
    <citation type="journal article" date="2014" name="Int. J. Syst. Evol. Microbiol.">
        <title>Complete genome sequence of Corynebacterium casei LMG S-19264T (=DSM 44701T), isolated from a smear-ripened cheese.</title>
        <authorList>
            <consortium name="US DOE Joint Genome Institute (JGI-PGF)"/>
            <person name="Walter F."/>
            <person name="Albersmeier A."/>
            <person name="Kalinowski J."/>
            <person name="Ruckert C."/>
        </authorList>
    </citation>
    <scope>NUCLEOTIDE SEQUENCE</scope>
    <source>
        <strain evidence="1">VKM Ac-1401</strain>
    </source>
</reference>
<sequence>MSWATRFTFVTPDNTNGIFSVLSMAADELEHPAKATAARAATDAMATPRTRGARRVRGRVSVMPFLSLERRWISVNLKKSVSSSVDSDHQHAACFSMFS</sequence>
<name>A0A9W6LYR4_9MICO</name>
<dbReference type="EMBL" id="BSEN01000003">
    <property type="protein sequence ID" value="GLJ75463.1"/>
    <property type="molecule type" value="Genomic_DNA"/>
</dbReference>
<gene>
    <name evidence="1" type="ORF">GCM10017584_10370</name>
</gene>
<evidence type="ECO:0000313" key="1">
    <source>
        <dbReference type="EMBL" id="GLJ75463.1"/>
    </source>
</evidence>
<comment type="caution">
    <text evidence="1">The sequence shown here is derived from an EMBL/GenBank/DDBJ whole genome shotgun (WGS) entry which is preliminary data.</text>
</comment>
<dbReference type="AlphaFoldDB" id="A0A9W6LYR4"/>
<organism evidence="1 2">
    <name type="scientific">Leifsonia poae</name>
    <dbReference type="NCBI Taxonomy" id="110933"/>
    <lineage>
        <taxon>Bacteria</taxon>
        <taxon>Bacillati</taxon>
        <taxon>Actinomycetota</taxon>
        <taxon>Actinomycetes</taxon>
        <taxon>Micrococcales</taxon>
        <taxon>Microbacteriaceae</taxon>
        <taxon>Leifsonia</taxon>
    </lineage>
</organism>
<reference evidence="1" key="2">
    <citation type="submission" date="2023-01" db="EMBL/GenBank/DDBJ databases">
        <authorList>
            <person name="Sun Q."/>
            <person name="Evtushenko L."/>
        </authorList>
    </citation>
    <scope>NUCLEOTIDE SEQUENCE</scope>
    <source>
        <strain evidence="1">VKM Ac-1401</strain>
    </source>
</reference>
<keyword evidence="2" id="KW-1185">Reference proteome</keyword>
<dbReference type="Proteomes" id="UP001142372">
    <property type="component" value="Unassembled WGS sequence"/>
</dbReference>
<accession>A0A9W6LYR4</accession>